<keyword evidence="3" id="KW-1185">Reference proteome</keyword>
<gene>
    <name evidence="2" type="ORF">NOR_05482</name>
</gene>
<dbReference type="Proteomes" id="UP000243498">
    <property type="component" value="Unassembled WGS sequence"/>
</dbReference>
<evidence type="ECO:0000256" key="1">
    <source>
        <dbReference type="SAM" id="SignalP"/>
    </source>
</evidence>
<evidence type="ECO:0000313" key="3">
    <source>
        <dbReference type="Proteomes" id="UP000243498"/>
    </source>
</evidence>
<feature type="chain" id="PRO_5007884788" evidence="1">
    <location>
        <begin position="17"/>
        <end position="145"/>
    </location>
</feature>
<reference evidence="2 3" key="1">
    <citation type="journal article" date="2016" name="Genome Biol. Evol.">
        <title>Divergent and convergent evolution of fungal pathogenicity.</title>
        <authorList>
            <person name="Shang Y."/>
            <person name="Xiao G."/>
            <person name="Zheng P."/>
            <person name="Cen K."/>
            <person name="Zhan S."/>
            <person name="Wang C."/>
        </authorList>
    </citation>
    <scope>NUCLEOTIDE SEQUENCE [LARGE SCALE GENOMIC DNA]</scope>
    <source>
        <strain evidence="2 3">RCEF 4871</strain>
    </source>
</reference>
<organism evidence="2 3">
    <name type="scientific">Metarhizium rileyi (strain RCEF 4871)</name>
    <name type="common">Nomuraea rileyi</name>
    <dbReference type="NCBI Taxonomy" id="1649241"/>
    <lineage>
        <taxon>Eukaryota</taxon>
        <taxon>Fungi</taxon>
        <taxon>Dikarya</taxon>
        <taxon>Ascomycota</taxon>
        <taxon>Pezizomycotina</taxon>
        <taxon>Sordariomycetes</taxon>
        <taxon>Hypocreomycetidae</taxon>
        <taxon>Hypocreales</taxon>
        <taxon>Clavicipitaceae</taxon>
        <taxon>Metarhizium</taxon>
    </lineage>
</organism>
<name>A0A167CNT7_METRR</name>
<proteinExistence type="predicted"/>
<sequence>MKVAAILYFVAAPVAGAIEARNGHCGGDNCARQVTGTRDGLIAITSRKNDCSNFMKTTVVPDATTVTVTVTVEPDEPAALTKRNIEYRAATEAPTAVPAYASSCNSAGKYSSACSCWGITAVTTTAPVPTKTVTVTVTADLCEDL</sequence>
<dbReference type="STRING" id="1081105.A0A167CNT7"/>
<dbReference type="OMA" id="TSDYCED"/>
<dbReference type="EMBL" id="AZHC01000016">
    <property type="protein sequence ID" value="OAA41404.1"/>
    <property type="molecule type" value="Genomic_DNA"/>
</dbReference>
<dbReference type="AlphaFoldDB" id="A0A167CNT7"/>
<protein>
    <submittedName>
        <fullName evidence="2">Uncharacterized protein</fullName>
    </submittedName>
</protein>
<comment type="caution">
    <text evidence="2">The sequence shown here is derived from an EMBL/GenBank/DDBJ whole genome shotgun (WGS) entry which is preliminary data.</text>
</comment>
<accession>A0A167CNT7</accession>
<feature type="signal peptide" evidence="1">
    <location>
        <begin position="1"/>
        <end position="16"/>
    </location>
</feature>
<keyword evidence="1" id="KW-0732">Signal</keyword>
<dbReference type="OrthoDB" id="5596743at2759"/>
<evidence type="ECO:0000313" key="2">
    <source>
        <dbReference type="EMBL" id="OAA41404.1"/>
    </source>
</evidence>